<reference evidence="2 3" key="1">
    <citation type="journal article" date="2010" name="Appl. Environ. Microbiol.">
        <title>The genome sequence of Psychrobacter arcticus 273-4, a psychroactive Siberian permafrost bacterium, reveals mechanisms for adaptation to low-temperature growth.</title>
        <authorList>
            <person name="Ayala-del-Rio H.L."/>
            <person name="Chain P.S."/>
            <person name="Grzymski J.J."/>
            <person name="Ponder M.A."/>
            <person name="Ivanova N."/>
            <person name="Bergholz P.W."/>
            <person name="Di Bartolo G."/>
            <person name="Hauser L."/>
            <person name="Land M."/>
            <person name="Bakermans C."/>
            <person name="Rodrigues D."/>
            <person name="Klappenbach J."/>
            <person name="Zarka D."/>
            <person name="Larimer F."/>
            <person name="Richardson P."/>
            <person name="Murray A."/>
            <person name="Thomashow M."/>
            <person name="Tiedje J.M."/>
        </authorList>
    </citation>
    <scope>NUCLEOTIDE SEQUENCE [LARGE SCALE GENOMIC DNA]</scope>
    <source>
        <strain evidence="3">DSM 17307 / VKM B-2377 / 273-4</strain>
    </source>
</reference>
<name>Q4FT22_PSYA2</name>
<keyword evidence="3" id="KW-1185">Reference proteome</keyword>
<feature type="signal peptide" evidence="1">
    <location>
        <begin position="1"/>
        <end position="21"/>
    </location>
</feature>
<gene>
    <name evidence="2" type="ordered locus">Psyc_0983</name>
</gene>
<dbReference type="AlphaFoldDB" id="Q4FT22"/>
<dbReference type="Proteomes" id="UP000000546">
    <property type="component" value="Chromosome"/>
</dbReference>
<keyword evidence="1" id="KW-0732">Signal</keyword>
<protein>
    <recommendedName>
        <fullName evidence="4">Lipoprotein</fullName>
    </recommendedName>
</protein>
<dbReference type="PROSITE" id="PS51257">
    <property type="entry name" value="PROKAR_LIPOPROTEIN"/>
    <property type="match status" value="1"/>
</dbReference>
<dbReference type="STRING" id="259536.Psyc_0983"/>
<sequence>MPMYKTLIIALLAPMLTTGCALDVDRYCIVVIVTEGITGCALDVDLQNESNAIALHKLEVSLATDKQYKNDAYYDSEEYQTAKKANQFIATAYGRK</sequence>
<evidence type="ECO:0000313" key="2">
    <source>
        <dbReference type="EMBL" id="AAZ18836.1"/>
    </source>
</evidence>
<proteinExistence type="predicted"/>
<evidence type="ECO:0000313" key="3">
    <source>
        <dbReference type="Proteomes" id="UP000000546"/>
    </source>
</evidence>
<organism evidence="2 3">
    <name type="scientific">Psychrobacter arcticus (strain DSM 17307 / VKM B-2377 / 273-4)</name>
    <dbReference type="NCBI Taxonomy" id="259536"/>
    <lineage>
        <taxon>Bacteria</taxon>
        <taxon>Pseudomonadati</taxon>
        <taxon>Pseudomonadota</taxon>
        <taxon>Gammaproteobacteria</taxon>
        <taxon>Moraxellales</taxon>
        <taxon>Moraxellaceae</taxon>
        <taxon>Psychrobacter</taxon>
    </lineage>
</organism>
<dbReference type="HOGENOM" id="CLU_2357647_0_0_6"/>
<evidence type="ECO:0000256" key="1">
    <source>
        <dbReference type="SAM" id="SignalP"/>
    </source>
</evidence>
<dbReference type="EMBL" id="CP000082">
    <property type="protein sequence ID" value="AAZ18836.1"/>
    <property type="molecule type" value="Genomic_DNA"/>
</dbReference>
<dbReference type="KEGG" id="par:Psyc_0983"/>
<evidence type="ECO:0008006" key="4">
    <source>
        <dbReference type="Google" id="ProtNLM"/>
    </source>
</evidence>
<accession>Q4FT22</accession>
<feature type="chain" id="PRO_5004238420" description="Lipoprotein" evidence="1">
    <location>
        <begin position="22"/>
        <end position="96"/>
    </location>
</feature>